<feature type="domain" description="HMA" evidence="2">
    <location>
        <begin position="369"/>
        <end position="434"/>
    </location>
</feature>
<comment type="caution">
    <text evidence="3">The sequence shown here is derived from an EMBL/GenBank/DDBJ whole genome shotgun (WGS) entry which is preliminary data.</text>
</comment>
<evidence type="ECO:0000313" key="4">
    <source>
        <dbReference type="Proteomes" id="UP001612812"/>
    </source>
</evidence>
<proteinExistence type="predicted"/>
<gene>
    <name evidence="3" type="ORF">ACIBP4_12340</name>
</gene>
<sequence length="438" mass="46693">MTDQRTGPSHGRFHVHVHRPRTSPEVAAAVTDETVILDPFSGRPWLSGRWPRRTVRQVDTDALRVVLIGACGLPERALAEQVIRSADRYDPGALARLPGSFLTFVRTPYGSYAAGDVAGLHRLRLAGGELASSPHGGAAVPEASGVHLYDDGAHRLEPYWAPPRADTPAAVTGPLLAQRLRTAVLSRASMLGATVDADDAARRLLDGHAVSLDSPRGPLTLLPTGVESLRPPGRQTRRRLSVDRRLRAARASAATAFVDPDPGCLLHLPLLDAHVLQVALATRPADLSRDRLHAEAAQALDPMTGTRKSAASDNPRRPAVRTMVVSRDTSRAANGYGGASLTDGTRARCRRAAARPMRGIHPPKMRSVVESTYHVLGMSCDHCVQSVTAALSALPGVREVTVDLAAALVTVRSDIPPSADAVRRAVDEAGFELTGDRP</sequence>
<dbReference type="SUPFAM" id="SSF55008">
    <property type="entry name" value="HMA, heavy metal-associated domain"/>
    <property type="match status" value="1"/>
</dbReference>
<protein>
    <submittedName>
        <fullName evidence="3">Heavy-metal-associated domain-containing protein</fullName>
    </submittedName>
</protein>
<organism evidence="3 4">
    <name type="scientific">Micromonospora maritima</name>
    <dbReference type="NCBI Taxonomy" id="986711"/>
    <lineage>
        <taxon>Bacteria</taxon>
        <taxon>Bacillati</taxon>
        <taxon>Actinomycetota</taxon>
        <taxon>Actinomycetes</taxon>
        <taxon>Micromonosporales</taxon>
        <taxon>Micromonosporaceae</taxon>
        <taxon>Micromonospora</taxon>
    </lineage>
</organism>
<evidence type="ECO:0000256" key="1">
    <source>
        <dbReference type="ARBA" id="ARBA00022723"/>
    </source>
</evidence>
<evidence type="ECO:0000313" key="3">
    <source>
        <dbReference type="EMBL" id="MFI7263075.1"/>
    </source>
</evidence>
<dbReference type="CDD" id="cd00371">
    <property type="entry name" value="HMA"/>
    <property type="match status" value="1"/>
</dbReference>
<dbReference type="InterPro" id="IPR017969">
    <property type="entry name" value="Heavy-metal-associated_CS"/>
</dbReference>
<keyword evidence="1" id="KW-0479">Metal-binding</keyword>
<dbReference type="PROSITE" id="PS50846">
    <property type="entry name" value="HMA_2"/>
    <property type="match status" value="1"/>
</dbReference>
<dbReference type="Gene3D" id="3.30.70.100">
    <property type="match status" value="1"/>
</dbReference>
<dbReference type="EMBL" id="JBITLE010000003">
    <property type="protein sequence ID" value="MFI7263075.1"/>
    <property type="molecule type" value="Genomic_DNA"/>
</dbReference>
<dbReference type="Pfam" id="PF00403">
    <property type="entry name" value="HMA"/>
    <property type="match status" value="1"/>
</dbReference>
<accession>A0ABW7ZJP9</accession>
<dbReference type="Proteomes" id="UP001612812">
    <property type="component" value="Unassembled WGS sequence"/>
</dbReference>
<dbReference type="InterPro" id="IPR036163">
    <property type="entry name" value="HMA_dom_sf"/>
</dbReference>
<keyword evidence="4" id="KW-1185">Reference proteome</keyword>
<dbReference type="RefSeq" id="WP_396768989.1">
    <property type="nucleotide sequence ID" value="NZ_JBITLA010000003.1"/>
</dbReference>
<reference evidence="3 4" key="1">
    <citation type="submission" date="2024-10" db="EMBL/GenBank/DDBJ databases">
        <title>The Natural Products Discovery Center: Release of the First 8490 Sequenced Strains for Exploring Actinobacteria Biosynthetic Diversity.</title>
        <authorList>
            <person name="Kalkreuter E."/>
            <person name="Kautsar S.A."/>
            <person name="Yang D."/>
            <person name="Bader C.D."/>
            <person name="Teijaro C.N."/>
            <person name="Fluegel L."/>
            <person name="Davis C.M."/>
            <person name="Simpson J.R."/>
            <person name="Lauterbach L."/>
            <person name="Steele A.D."/>
            <person name="Gui C."/>
            <person name="Meng S."/>
            <person name="Li G."/>
            <person name="Viehrig K."/>
            <person name="Ye F."/>
            <person name="Su P."/>
            <person name="Kiefer A.F."/>
            <person name="Nichols A."/>
            <person name="Cepeda A.J."/>
            <person name="Yan W."/>
            <person name="Fan B."/>
            <person name="Jiang Y."/>
            <person name="Adhikari A."/>
            <person name="Zheng C.-J."/>
            <person name="Schuster L."/>
            <person name="Cowan T.M."/>
            <person name="Smanski M.J."/>
            <person name="Chevrette M.G."/>
            <person name="De Carvalho L.P.S."/>
            <person name="Shen B."/>
        </authorList>
    </citation>
    <scope>NUCLEOTIDE SEQUENCE [LARGE SCALE GENOMIC DNA]</scope>
    <source>
        <strain evidence="3 4">NPDC049845</strain>
    </source>
</reference>
<dbReference type="InterPro" id="IPR006121">
    <property type="entry name" value="HMA_dom"/>
</dbReference>
<evidence type="ECO:0000259" key="2">
    <source>
        <dbReference type="PROSITE" id="PS50846"/>
    </source>
</evidence>
<dbReference type="PROSITE" id="PS01047">
    <property type="entry name" value="HMA_1"/>
    <property type="match status" value="1"/>
</dbReference>
<name>A0ABW7ZJP9_9ACTN</name>